<gene>
    <name evidence="2" type="ORF">ANTHELSMS3_01139</name>
</gene>
<dbReference type="SUPFAM" id="SSF53300">
    <property type="entry name" value="vWA-like"/>
    <property type="match status" value="1"/>
</dbReference>
<evidence type="ECO:0000256" key="1">
    <source>
        <dbReference type="SAM" id="Phobius"/>
    </source>
</evidence>
<organism evidence="2 3">
    <name type="scientific">Antarctobacter heliothermus</name>
    <dbReference type="NCBI Taxonomy" id="74033"/>
    <lineage>
        <taxon>Bacteria</taxon>
        <taxon>Pseudomonadati</taxon>
        <taxon>Pseudomonadota</taxon>
        <taxon>Alphaproteobacteria</taxon>
        <taxon>Rhodobacterales</taxon>
        <taxon>Roseobacteraceae</taxon>
        <taxon>Antarctobacter</taxon>
    </lineage>
</organism>
<keyword evidence="1" id="KW-1133">Transmembrane helix</keyword>
<protein>
    <submittedName>
        <fullName evidence="2">Bacterial extracellular solute-binding protein</fullName>
    </submittedName>
</protein>
<dbReference type="AlphaFoldDB" id="A0A222E0X3"/>
<feature type="transmembrane region" description="Helical" evidence="1">
    <location>
        <begin position="6"/>
        <end position="26"/>
    </location>
</feature>
<name>A0A222E0X3_9RHOB</name>
<evidence type="ECO:0000313" key="2">
    <source>
        <dbReference type="EMBL" id="ASP19854.1"/>
    </source>
</evidence>
<keyword evidence="1" id="KW-0472">Membrane</keyword>
<sequence length="534" mass="57858">MKTLEYVFVALIVILVGLLILDSGVLEPRMVLRIASDPENRAVEPLIQDWAEENDTDIEITYLTSTAITRELAKGAGTDFDAVWPSSSLWIALGDPQKVVQHETSVSRSPVVLGLRTSIAKELGWIGRTDVTVQDIHTAAKEGKFRLSVASATQSDSGALAYFGFLHALSNTSEALTMETLADPAVRDEMRDLLAQVDRSSGDDDWLAQALVDNSAAFEAMINTEALLIDANRKLIAEGREPLFAIYPTDGLAMADSPIGYISKGDGDKETKFLELRAFLSTPEVQDVLSGQGRRVVSAGSDTPDPTIWNPDWGIDLARSLAPVPTPSSEVIAEAFRLYQTDLRKPSLTVWLLDVSGSADGTPIQEIKDAVGTLLDPDAAAARLLQPSPRDVTILIPYNHNILDPIVIAGDQTAESEQARRLIDTLQADGGLDVFYALYEGFEAFRPQAEDGTLTDFLPAIIAVIDGTSDTETRTPLLAHMDQTPYTRAIPIHTIAMGDADPDQLAQLTRLSAGRLFTGSTDLAEVLWAARGYN</sequence>
<keyword evidence="1" id="KW-0812">Transmembrane</keyword>
<keyword evidence="3" id="KW-1185">Reference proteome</keyword>
<dbReference type="InterPro" id="IPR036465">
    <property type="entry name" value="vWFA_dom_sf"/>
</dbReference>
<evidence type="ECO:0000313" key="3">
    <source>
        <dbReference type="Proteomes" id="UP000203589"/>
    </source>
</evidence>
<reference evidence="2 3" key="1">
    <citation type="submission" date="2017-07" db="EMBL/GenBank/DDBJ databases">
        <title>Genome Sequence of Antarctobacter heliothermus Strain SMS3 Isolated from a culture of the Diatom Skeletonema marinoi.</title>
        <authorList>
            <person name="Topel M."/>
            <person name="Pinder M.I.M."/>
            <person name="Johansson O.N."/>
            <person name="Kourtchenko O."/>
            <person name="Godhe A."/>
            <person name="Clarke A.K."/>
        </authorList>
    </citation>
    <scope>NUCLEOTIDE SEQUENCE [LARGE SCALE GENOMIC DNA]</scope>
    <source>
        <strain evidence="2 3">SMS3</strain>
    </source>
</reference>
<dbReference type="EMBL" id="CP022540">
    <property type="protein sequence ID" value="ASP19854.1"/>
    <property type="molecule type" value="Genomic_DNA"/>
</dbReference>
<dbReference type="RefSeq" id="WP_157733405.1">
    <property type="nucleotide sequence ID" value="NZ_CP022540.1"/>
</dbReference>
<dbReference type="KEGG" id="aht:ANTHELSMS3_01139"/>
<accession>A0A222E0X3</accession>
<dbReference type="Pfam" id="PF13531">
    <property type="entry name" value="SBP_bac_11"/>
    <property type="match status" value="1"/>
</dbReference>
<proteinExistence type="predicted"/>
<dbReference type="Gene3D" id="3.40.50.410">
    <property type="entry name" value="von Willebrand factor, type A domain"/>
    <property type="match status" value="1"/>
</dbReference>
<dbReference type="OrthoDB" id="5621159at2"/>
<dbReference type="SUPFAM" id="SSF53850">
    <property type="entry name" value="Periplasmic binding protein-like II"/>
    <property type="match status" value="1"/>
</dbReference>
<dbReference type="CDD" id="cd00198">
    <property type="entry name" value="vWFA"/>
    <property type="match status" value="1"/>
</dbReference>
<dbReference type="Proteomes" id="UP000203589">
    <property type="component" value="Chromosome"/>
</dbReference>